<dbReference type="RefSeq" id="WP_243488741.1">
    <property type="nucleotide sequence ID" value="NZ_CP063361.1"/>
</dbReference>
<feature type="domain" description="DUF5625" evidence="1">
    <location>
        <begin position="33"/>
        <end position="174"/>
    </location>
</feature>
<proteinExistence type="predicted"/>
<accession>A0ABY3ZYD3</accession>
<dbReference type="Pfam" id="PF18539">
    <property type="entry name" value="DUF5625"/>
    <property type="match status" value="1"/>
</dbReference>
<evidence type="ECO:0000313" key="3">
    <source>
        <dbReference type="Proteomes" id="UP000831532"/>
    </source>
</evidence>
<gene>
    <name evidence="2" type="ORF">INH39_18355</name>
</gene>
<protein>
    <recommendedName>
        <fullName evidence="1">DUF5625 domain-containing protein</fullName>
    </recommendedName>
</protein>
<dbReference type="EMBL" id="CP063361">
    <property type="protein sequence ID" value="UOD27483.1"/>
    <property type="molecule type" value="Genomic_DNA"/>
</dbReference>
<dbReference type="Gene3D" id="2.60.120.790">
    <property type="match status" value="1"/>
</dbReference>
<sequence length="182" mass="19572">MGPIAYSLCQKPVIGLVMYLSFACAFPPLVADKPLALSEAGATASTAFSVPVDKSYSLDLTFTFQNAWAMRQDEVVGTRYDKDCEPGVNYADIALAQLPGLGRPIPLRVVVRRKSDNAVVIERTFTTLCNVATGIAHARKTRQVGRIDLIRGDYLLVITNLQPQAGLDGVATSFSLVSGHGK</sequence>
<evidence type="ECO:0000259" key="1">
    <source>
        <dbReference type="Pfam" id="PF18539"/>
    </source>
</evidence>
<reference evidence="2 3" key="1">
    <citation type="submission" date="2020-10" db="EMBL/GenBank/DDBJ databases">
        <title>Genome analysis of Massilia species.</title>
        <authorList>
            <person name="Jung D.-H."/>
        </authorList>
    </citation>
    <scope>NUCLEOTIDE SEQUENCE [LARGE SCALE GENOMIC DNA]</scope>
    <source>
        <strain evidence="3">sipir</strain>
    </source>
</reference>
<keyword evidence="3" id="KW-1185">Reference proteome</keyword>
<dbReference type="InterPro" id="IPR041008">
    <property type="entry name" value="DUF5625"/>
</dbReference>
<organism evidence="2 3">
    <name type="scientific">Massilia violaceinigra</name>
    <dbReference type="NCBI Taxonomy" id="2045208"/>
    <lineage>
        <taxon>Bacteria</taxon>
        <taxon>Pseudomonadati</taxon>
        <taxon>Pseudomonadota</taxon>
        <taxon>Betaproteobacteria</taxon>
        <taxon>Burkholderiales</taxon>
        <taxon>Oxalobacteraceae</taxon>
        <taxon>Telluria group</taxon>
        <taxon>Massilia</taxon>
    </lineage>
</organism>
<evidence type="ECO:0000313" key="2">
    <source>
        <dbReference type="EMBL" id="UOD27483.1"/>
    </source>
</evidence>
<name>A0ABY3ZYD3_9BURK</name>
<dbReference type="Proteomes" id="UP000831532">
    <property type="component" value="Chromosome"/>
</dbReference>